<dbReference type="Proteomes" id="UP000298061">
    <property type="component" value="Unassembled WGS sequence"/>
</dbReference>
<protein>
    <submittedName>
        <fullName evidence="2">Uncharacterized protein</fullName>
    </submittedName>
</protein>
<keyword evidence="3" id="KW-1185">Reference proteome</keyword>
<dbReference type="EMBL" id="SFCI01001550">
    <property type="protein sequence ID" value="TFY75496.1"/>
    <property type="molecule type" value="Genomic_DNA"/>
</dbReference>
<sequence>MELLAREAWAAVDVLNALPFDEIAAGSTRGLAVLRRNHEREGEEQSSDDEAHGDVEV</sequence>
<gene>
    <name evidence="2" type="ORF">EWM64_g8518</name>
</gene>
<organism evidence="2 3">
    <name type="scientific">Hericium alpestre</name>
    <dbReference type="NCBI Taxonomy" id="135208"/>
    <lineage>
        <taxon>Eukaryota</taxon>
        <taxon>Fungi</taxon>
        <taxon>Dikarya</taxon>
        <taxon>Basidiomycota</taxon>
        <taxon>Agaricomycotina</taxon>
        <taxon>Agaricomycetes</taxon>
        <taxon>Russulales</taxon>
        <taxon>Hericiaceae</taxon>
        <taxon>Hericium</taxon>
    </lineage>
</organism>
<feature type="compositionally biased region" description="Basic and acidic residues" evidence="1">
    <location>
        <begin position="36"/>
        <end position="57"/>
    </location>
</feature>
<comment type="caution">
    <text evidence="2">The sequence shown here is derived from an EMBL/GenBank/DDBJ whole genome shotgun (WGS) entry which is preliminary data.</text>
</comment>
<evidence type="ECO:0000313" key="2">
    <source>
        <dbReference type="EMBL" id="TFY75496.1"/>
    </source>
</evidence>
<proteinExistence type="predicted"/>
<dbReference type="AlphaFoldDB" id="A0A4Y9ZKZ3"/>
<name>A0A4Y9ZKZ3_9AGAM</name>
<evidence type="ECO:0000313" key="3">
    <source>
        <dbReference type="Proteomes" id="UP000298061"/>
    </source>
</evidence>
<evidence type="ECO:0000256" key="1">
    <source>
        <dbReference type="SAM" id="MobiDB-lite"/>
    </source>
</evidence>
<reference evidence="2 3" key="1">
    <citation type="submission" date="2019-02" db="EMBL/GenBank/DDBJ databases">
        <title>Genome sequencing of the rare red list fungi Hericium alpestre (H. flagellum).</title>
        <authorList>
            <person name="Buettner E."/>
            <person name="Kellner H."/>
        </authorList>
    </citation>
    <scope>NUCLEOTIDE SEQUENCE [LARGE SCALE GENOMIC DNA]</scope>
    <source>
        <strain evidence="2 3">DSM 108284</strain>
    </source>
</reference>
<accession>A0A4Y9ZKZ3</accession>
<feature type="region of interest" description="Disordered" evidence="1">
    <location>
        <begin position="35"/>
        <end position="57"/>
    </location>
</feature>